<dbReference type="GO" id="GO:0015630">
    <property type="term" value="C:microtubule cytoskeleton"/>
    <property type="evidence" value="ECO:0007669"/>
    <property type="project" value="TreeGrafter"/>
</dbReference>
<sequence length="2587" mass="285308">MSSTSPNPPRPPPLPLHTAFPQDRPRPPSSTASTPKSVSPRTTRAKHGAATTNGPPSVHDPLLSRLTPTTITKMSDQDFLPGEKDVGVWAATASEKIDNWLREVENWETATLWVKSDGDGFRIPERGTAGRKKRRKVDLSSASSMLYSRGASSPGLRRDDGRKGLPVARKLFADATNAAKHNGNDPSTSGGVIPTLHLDKKTKEAISMSQIDQLLSPTTTPIMVKRLDFDLSGIHTPTTPSRMYGPGTPLSPFSPGGFDKKMKRRSLQVGTSFPNGNVGGSGMMGTPTALKRQTFDFTPNRAVAATAAGAYRPNSSPSKPFPPNHENGNPFLGVNNVGNAGQMLPPPPTSHPASSTVTHSPLLEPATDSETDFAQTSESELDTNDNEESDSDSESQTKKEEQEFQGSLTTLTLNYISTRVGAISYDLSQLDIEGLKSRVLHFKSQQIDEQGNGRMSDSLAIITATTLQLLPPLHRLWHLLEIWGVRVEVCRVVPPYLGNLERAEKIINQAVNKGNKLEKDGKNESEEGERWLEEIEEGVAVDNVNDMTLGTLEKGVDEIWEKRKNDVVDLVGVCGKIIDGMLDLLEGREETVPEEWIDRLEAIEAAMEGWIYREANRAESLKRRWKEIIRQRRMDQERRRREELERSRREELERRQREVEAERLRKEEEERLRLLAEEERLRKEEEERLRMAAEAERLRREEAERLRLEDEDRLRKEEAERIRQEEEERLRKAEEEYIRQVEEQAIIERKAEEERLRQEESERLRLEIEELQRIEEEERQRQLVENELSLRLAEEEAARRKAEEQRIRELEERMIRKYEEMERAEEEARKQAEAAEIASQNVIKNAEPEPSLEENGLVCDDTKLDSEALPETTSSIEEVPLETTGHQHLPPNIPGIADELPLGRELPVLSLDTVYEQIEPQLAPEFTENFTVSDILEDTTSHLPYSSPEDAITIPVAEAIEAKLSEELTITVQTTAQDPPAPQEEQPLEQLNDPDSAFEYEANSHTLIDSSIREAEINSRGDIVEVMPSISEGLEEEDEEETGYVPSLKVSEEDYSSPNAPVLESNELTKLHLHPQMQIPTLSPIAEERQTPILDLSDPIQAVELVPEEETLQIIDNEELTNTFPSPSHEVTETAQSEIHTLQHTDSSTHLSIAPGIIAVPFEPELAPVLPILIEPTAKFASVSEDQDVSSNLDDLQEQTNKEFIPEEIESIDTTNIGSPLMDKHSDIDLSRVVEPGDKIQLHDVVEPQTTHALGESIPLSQETTISSSETPSAELPSEEENIIQSISEEGSPHLNGIHVQPQETSVGETTYHENTVALPSLPTAEEPRRSIDSDGFTVSPLQTPLKPGKREADGSPLQLDIGHKLERPVSPVLRLPEPLPMVQIQAATPIEGSHDIVDSGTSFVTTLENPTALVKNSEDIHIPVAISQIDPEEPPKVLNGNEGNGFVELERPLVETEEIIADIEKIIPQPEASGISSVQHIPAKLMSSSQDIILNSAPKLPSMEHATKVSPFLAPVDTIDDYVSDVDDSDVATIADDEEFQAELRRERFGEEPSFIPDTQVALPATANNVVKTPHTPRIVRASPSPSPSSSKEIQQDGKKMARDPVKGLNLHGVSIKIADEAPAVPSTQAPTKPPGPSKLSSPFHINTRDLTQLGSQPPYDSFDGATSRNGGVEQSFSSFQSLEVARELTTPLSPTGSVIVHRINDSFGQSFNSVLSDDTIPDVTSPSLDQVKDWTETEMVPDTPVIMEEDEEVSPIKEEFDEKQFRYSTSSSSMDFRLEDPEFETTKGKAPDNWKSGSRQSEERDSWKMPAPAMARPRKSSVSSIGSNSTGGSSRTSDMSSRPTRTQAQSSHVRRVSSIPTIAPPRPQVPKDAITRERNNSMSNPRRYSYVSPGPPRMEESKTRQHTRVNSKGDPRADSRAESRAESRADSRTQSRPDSRASGIPRKASASQLPRLGPPQVPQRKSSFEKTDPNYVKKRRSSVSVSSSLRDITPKAPTQDSRNVPSRSSSRIASLSSLRGQSSRQSLRGLPSPSTSNDPTSPTFETALRGQGSTQSLRSYHQYSHHANSQRQQPNQSTHHTSSPTYDPVQKIKVVKRKTQMISSKPQIRVPDTVERGDDINSPLSPMEFPSLRPLVNPPSTPMKGKELEDRLERKINKILIGLPSLTMTPSPMKKMVPPPINTAMDSSGRVPKFGESKLPIARTPSTPTIGQAPNLTLSSKRTISQPGEVKMYHLHKSDEESPVKLFVRLVGDRGERVMVRVGGGWADLKEYLIEYASHHGIQGPRKMTSEGFVEFGEDARSIRASGSNSSLRSSFRGSQRGSPTPTFSNSRPSSPLASFKLPVPGASRGNTPGRSESPFMNRRPESPGGRAQMGSSPGFRYGLQNPQTQQQSRASPATPNYDRPVTPGSAGLHPAYASPTLNTGLSANFRRPTSRLSFGDFQDNMEASPSSPVIPSVPLGLAGPKSRNLEISAEKQAWVDGMLGQVRKASAERNVRLGLPRMGSAGNLQGREDDEGNSGSGIGAIGTGSGPRLSDMGKVGGTRRMYATKPSGYLGIHKGGKSSSSSLRLSEAGKEGDSSKSGRV</sequence>
<dbReference type="Gene3D" id="3.30.920.20">
    <property type="entry name" value="Gas2-like domain"/>
    <property type="match status" value="1"/>
</dbReference>
<protein>
    <recommendedName>
        <fullName evidence="7">GAR domain-containing protein</fullName>
    </recommendedName>
</protein>
<feature type="coiled-coil region" evidence="5">
    <location>
        <begin position="634"/>
        <end position="841"/>
    </location>
</feature>
<dbReference type="PROSITE" id="PS51460">
    <property type="entry name" value="GAR"/>
    <property type="match status" value="1"/>
</dbReference>
<feature type="compositionally biased region" description="Polar residues" evidence="6">
    <location>
        <begin position="2053"/>
        <end position="2087"/>
    </location>
</feature>
<reference evidence="8 9" key="1">
    <citation type="submission" date="2019-10" db="EMBL/GenBank/DDBJ databases">
        <authorList>
            <person name="Palmer J.M."/>
        </authorList>
    </citation>
    <scope>NUCLEOTIDE SEQUENCE [LARGE SCALE GENOMIC DNA]</scope>
    <source>
        <strain evidence="8 9">TWF694</strain>
    </source>
</reference>
<feature type="compositionally biased region" description="Basic and acidic residues" evidence="6">
    <location>
        <begin position="1756"/>
        <end position="1767"/>
    </location>
</feature>
<evidence type="ECO:0000259" key="7">
    <source>
        <dbReference type="PROSITE" id="PS51460"/>
    </source>
</evidence>
<evidence type="ECO:0000313" key="9">
    <source>
        <dbReference type="Proteomes" id="UP001365542"/>
    </source>
</evidence>
<feature type="region of interest" description="Disordered" evidence="6">
    <location>
        <begin position="124"/>
        <end position="162"/>
    </location>
</feature>
<feature type="compositionally biased region" description="Pro residues" evidence="6">
    <location>
        <begin position="1"/>
        <end position="15"/>
    </location>
</feature>
<evidence type="ECO:0000256" key="1">
    <source>
        <dbReference type="ARBA" id="ARBA00004245"/>
    </source>
</evidence>
<feature type="compositionally biased region" description="Low complexity" evidence="6">
    <location>
        <begin position="351"/>
        <end position="361"/>
    </location>
</feature>
<dbReference type="PANTHER" id="PTHR15073">
    <property type="entry name" value="MICROTUBULE-ASSOCIATED PROTEIN"/>
    <property type="match status" value="1"/>
</dbReference>
<dbReference type="EMBL" id="JAVHJO010000003">
    <property type="protein sequence ID" value="KAK6541887.1"/>
    <property type="molecule type" value="Genomic_DNA"/>
</dbReference>
<evidence type="ECO:0000256" key="2">
    <source>
        <dbReference type="ARBA" id="ARBA00022490"/>
    </source>
</evidence>
<comment type="caution">
    <text evidence="8">The sequence shown here is derived from an EMBL/GenBank/DDBJ whole genome shotgun (WGS) entry which is preliminary data.</text>
</comment>
<feature type="region of interest" description="Disordered" evidence="6">
    <location>
        <begin position="1574"/>
        <end position="1603"/>
    </location>
</feature>
<feature type="compositionally biased region" description="Basic and acidic residues" evidence="6">
    <location>
        <begin position="2574"/>
        <end position="2587"/>
    </location>
</feature>
<feature type="region of interest" description="Disordered" evidence="6">
    <location>
        <begin position="865"/>
        <end position="896"/>
    </location>
</feature>
<comment type="subcellular location">
    <subcellularLocation>
        <location evidence="1">Cytoplasm</location>
        <location evidence="1">Cytoskeleton</location>
    </subcellularLocation>
</comment>
<evidence type="ECO:0000256" key="6">
    <source>
        <dbReference type="SAM" id="MobiDB-lite"/>
    </source>
</evidence>
<feature type="compositionally biased region" description="Basic and acidic residues" evidence="6">
    <location>
        <begin position="1913"/>
        <end position="1941"/>
    </location>
</feature>
<feature type="compositionally biased region" description="Acidic residues" evidence="6">
    <location>
        <begin position="379"/>
        <end position="393"/>
    </location>
</feature>
<keyword evidence="2" id="KW-0963">Cytoplasm</keyword>
<feature type="compositionally biased region" description="Basic and acidic residues" evidence="6">
    <location>
        <begin position="1778"/>
        <end position="1794"/>
    </location>
</feature>
<feature type="compositionally biased region" description="Polar residues" evidence="6">
    <location>
        <begin position="1998"/>
        <end position="2007"/>
    </location>
</feature>
<feature type="domain" description="GAR" evidence="7">
    <location>
        <begin position="2207"/>
        <end position="2282"/>
    </location>
</feature>
<dbReference type="InterPro" id="IPR051483">
    <property type="entry name" value="MAP7_domain-containing"/>
</dbReference>
<feature type="region of interest" description="Disordered" evidence="6">
    <location>
        <begin position="2306"/>
        <end position="2431"/>
    </location>
</feature>
<proteinExistence type="predicted"/>
<evidence type="ECO:0000313" key="8">
    <source>
        <dbReference type="EMBL" id="KAK6541887.1"/>
    </source>
</evidence>
<feature type="compositionally biased region" description="Low complexity" evidence="6">
    <location>
        <begin position="2306"/>
        <end position="2325"/>
    </location>
</feature>
<feature type="region of interest" description="Disordered" evidence="6">
    <location>
        <begin position="1250"/>
        <end position="1280"/>
    </location>
</feature>
<feature type="compositionally biased region" description="Polar residues" evidence="6">
    <location>
        <begin position="2387"/>
        <end position="2401"/>
    </location>
</feature>
<dbReference type="Proteomes" id="UP001365542">
    <property type="component" value="Unassembled WGS sequence"/>
</dbReference>
<organism evidence="8 9">
    <name type="scientific">Orbilia ellipsospora</name>
    <dbReference type="NCBI Taxonomy" id="2528407"/>
    <lineage>
        <taxon>Eukaryota</taxon>
        <taxon>Fungi</taxon>
        <taxon>Dikarya</taxon>
        <taxon>Ascomycota</taxon>
        <taxon>Pezizomycotina</taxon>
        <taxon>Orbiliomycetes</taxon>
        <taxon>Orbiliales</taxon>
        <taxon>Orbiliaceae</taxon>
        <taxon>Orbilia</taxon>
    </lineage>
</organism>
<feature type="region of interest" description="Disordered" evidence="6">
    <location>
        <begin position="1319"/>
        <end position="1356"/>
    </location>
</feature>
<keyword evidence="9" id="KW-1185">Reference proteome</keyword>
<keyword evidence="3 5" id="KW-0175">Coiled coil</keyword>
<dbReference type="PANTHER" id="PTHR15073:SF1">
    <property type="entry name" value="RETICULOCYTE-BINDING PROTEIN HOMOLOG 2A"/>
    <property type="match status" value="1"/>
</dbReference>
<feature type="region of interest" description="Disordered" evidence="6">
    <location>
        <begin position="1749"/>
        <end position="2144"/>
    </location>
</feature>
<keyword evidence="4" id="KW-0206">Cytoskeleton</keyword>
<feature type="compositionally biased region" description="Polar residues" evidence="6">
    <location>
        <begin position="1840"/>
        <end position="1853"/>
    </location>
</feature>
<feature type="compositionally biased region" description="Gly residues" evidence="6">
    <location>
        <begin position="2521"/>
        <end position="2532"/>
    </location>
</feature>
<dbReference type="GO" id="GO:0000226">
    <property type="term" value="P:microtubule cytoskeleton organization"/>
    <property type="evidence" value="ECO:0007669"/>
    <property type="project" value="TreeGrafter"/>
</dbReference>
<accession>A0AAV9XJW7</accession>
<evidence type="ECO:0000256" key="4">
    <source>
        <dbReference type="ARBA" id="ARBA00023212"/>
    </source>
</evidence>
<feature type="compositionally biased region" description="Low complexity" evidence="6">
    <location>
        <begin position="1822"/>
        <end position="1839"/>
    </location>
</feature>
<name>A0AAV9XJW7_9PEZI</name>
<dbReference type="SUPFAM" id="SSF143575">
    <property type="entry name" value="GAS2 domain-like"/>
    <property type="match status" value="1"/>
</dbReference>
<feature type="compositionally biased region" description="Low complexity" evidence="6">
    <location>
        <begin position="29"/>
        <end position="40"/>
    </location>
</feature>
<feature type="compositionally biased region" description="Polar residues" evidence="6">
    <location>
        <begin position="1259"/>
        <end position="1272"/>
    </location>
</feature>
<feature type="region of interest" description="Disordered" evidence="6">
    <location>
        <begin position="2503"/>
        <end position="2587"/>
    </location>
</feature>
<feature type="compositionally biased region" description="Polar residues" evidence="6">
    <location>
        <begin position="2326"/>
        <end position="2339"/>
    </location>
</feature>
<gene>
    <name evidence="8" type="ORF">TWF694_007664</name>
</gene>
<evidence type="ECO:0000256" key="5">
    <source>
        <dbReference type="SAM" id="Coils"/>
    </source>
</evidence>
<dbReference type="Pfam" id="PF02187">
    <property type="entry name" value="GAS2"/>
    <property type="match status" value="1"/>
</dbReference>
<dbReference type="GO" id="GO:0008017">
    <property type="term" value="F:microtubule binding"/>
    <property type="evidence" value="ECO:0007669"/>
    <property type="project" value="InterPro"/>
</dbReference>
<feature type="compositionally biased region" description="Low complexity" evidence="6">
    <location>
        <begin position="2008"/>
        <end position="2045"/>
    </location>
</feature>
<evidence type="ECO:0000256" key="3">
    <source>
        <dbReference type="ARBA" id="ARBA00023054"/>
    </source>
</evidence>
<dbReference type="InterPro" id="IPR003108">
    <property type="entry name" value="GAR_dom"/>
</dbReference>
<feature type="region of interest" description="Disordered" evidence="6">
    <location>
        <begin position="1"/>
        <end position="63"/>
    </location>
</feature>
<feature type="region of interest" description="Disordered" evidence="6">
    <location>
        <begin position="310"/>
        <end position="405"/>
    </location>
</feature>
<dbReference type="InterPro" id="IPR036534">
    <property type="entry name" value="GAR_dom_sf"/>
</dbReference>